<dbReference type="EC" id="3.5.4.26" evidence="2"/>
<dbReference type="Proteomes" id="UP001268819">
    <property type="component" value="Unassembled WGS sequence"/>
</dbReference>
<dbReference type="InterPro" id="IPR016193">
    <property type="entry name" value="Cytidine_deaminase-like"/>
</dbReference>
<comment type="caution">
    <text evidence="2">The sequence shown here is derived from an EMBL/GenBank/DDBJ whole genome shotgun (WGS) entry which is preliminary data.</text>
</comment>
<sequence length="227" mass="24397">MVTLEPCNHHGRTPPCRQALLDAGIARVLIALIDPTSREEGGAARLAAAGVDVEIGLLADSARTVLRPWLHSLDTGRPYVTWLYEVDAEGRALTASETMRTLYRTTTDVVLDEAGHLSEGVSAGHGKDAFAIPAMTVDEPAQLLAALHEGGTRSLLLATSPRTAQRFLEAGLIDATTFHVPHPARPTTNTGEAALVYDAFVIDRVERHGDHLRCDTTVLLPRIGDQT</sequence>
<evidence type="ECO:0000313" key="2">
    <source>
        <dbReference type="EMBL" id="MDR6592283.1"/>
    </source>
</evidence>
<dbReference type="PROSITE" id="PS51747">
    <property type="entry name" value="CYT_DCMP_DEAMINASES_2"/>
    <property type="match status" value="1"/>
</dbReference>
<evidence type="ECO:0000259" key="1">
    <source>
        <dbReference type="PROSITE" id="PS51747"/>
    </source>
</evidence>
<protein>
    <submittedName>
        <fullName evidence="2">Diaminohydroxyphosphoribosylaminopyrimidine deaminase/5-amino-6-(5-phosphoribosylamino)uracil reductase</fullName>
        <ecNumber evidence="2">1.1.1.193</ecNumber>
        <ecNumber evidence="2">3.5.4.26</ecNumber>
    </submittedName>
</protein>
<reference evidence="2 3" key="1">
    <citation type="submission" date="2023-07" db="EMBL/GenBank/DDBJ databases">
        <title>Sequencing the genomes of 1000 actinobacteria strains.</title>
        <authorList>
            <person name="Klenk H.-P."/>
        </authorList>
    </citation>
    <scope>NUCLEOTIDE SEQUENCE [LARGE SCALE GENOMIC DNA]</scope>
    <source>
        <strain evidence="2 3">DSM 43749</strain>
    </source>
</reference>
<accession>A0ABU1PNP2</accession>
<keyword evidence="2" id="KW-0560">Oxidoreductase</keyword>
<keyword evidence="2" id="KW-0378">Hydrolase</keyword>
<feature type="domain" description="CMP/dCMP-type deaminase" evidence="1">
    <location>
        <begin position="1"/>
        <end position="54"/>
    </location>
</feature>
<dbReference type="InterPro" id="IPR002125">
    <property type="entry name" value="CMP_dCMP_dom"/>
</dbReference>
<gene>
    <name evidence="2" type="ORF">J2S66_000667</name>
</gene>
<dbReference type="EC" id="1.1.1.193" evidence="2"/>
<name>A0ABU1PNP2_9PSEU</name>
<dbReference type="Gene3D" id="3.40.140.10">
    <property type="entry name" value="Cytidine Deaminase, domain 2"/>
    <property type="match status" value="1"/>
</dbReference>
<dbReference type="SUPFAM" id="SSF53927">
    <property type="entry name" value="Cytidine deaminase-like"/>
    <property type="match status" value="1"/>
</dbReference>
<evidence type="ECO:0000313" key="3">
    <source>
        <dbReference type="Proteomes" id="UP001268819"/>
    </source>
</evidence>
<organism evidence="2 3">
    <name type="scientific">Saccharothrix longispora</name>
    <dbReference type="NCBI Taxonomy" id="33920"/>
    <lineage>
        <taxon>Bacteria</taxon>
        <taxon>Bacillati</taxon>
        <taxon>Actinomycetota</taxon>
        <taxon>Actinomycetes</taxon>
        <taxon>Pseudonocardiales</taxon>
        <taxon>Pseudonocardiaceae</taxon>
        <taxon>Saccharothrix</taxon>
    </lineage>
</organism>
<proteinExistence type="predicted"/>
<keyword evidence="3" id="KW-1185">Reference proteome</keyword>
<dbReference type="GO" id="GO:0008835">
    <property type="term" value="F:diaminohydroxyphosphoribosylaminopyrimidine deaminase activity"/>
    <property type="evidence" value="ECO:0007669"/>
    <property type="project" value="UniProtKB-EC"/>
</dbReference>
<dbReference type="EMBL" id="JAVDSG010000001">
    <property type="protein sequence ID" value="MDR6592283.1"/>
    <property type="molecule type" value="Genomic_DNA"/>
</dbReference>
<dbReference type="GO" id="GO:0008703">
    <property type="term" value="F:5-amino-6-(5-phosphoribosylamino)uracil reductase activity"/>
    <property type="evidence" value="ECO:0007669"/>
    <property type="project" value="UniProtKB-EC"/>
</dbReference>